<dbReference type="GO" id="GO:0016491">
    <property type="term" value="F:oxidoreductase activity"/>
    <property type="evidence" value="ECO:0007669"/>
    <property type="project" value="InterPro"/>
</dbReference>
<dbReference type="EMBL" id="NOKQ01000134">
    <property type="protein sequence ID" value="OZS79089.1"/>
    <property type="molecule type" value="Genomic_DNA"/>
</dbReference>
<sequence>MMKKWVALLGLAVLIGIATYSFAEQNADSVDTLNNEQLGTDLLSSAGSELKKGDLPPDFTLTTLDGEEVRLSDYKGKKVILNFWATWCPPCKAEMPHMQNFYDANKEEVEVLAVNLTDKDNGVETIQQFIEDYELTFPIPLDKEGEVGTAYQALTIPTSYIITSEGTVQHKIVGPMDEAMMEQLISSTP</sequence>
<organism evidence="4 5">
    <name type="scientific">Tetzosporium hominis</name>
    <dbReference type="NCBI Taxonomy" id="2020506"/>
    <lineage>
        <taxon>Bacteria</taxon>
        <taxon>Bacillati</taxon>
        <taxon>Bacillota</taxon>
        <taxon>Bacilli</taxon>
        <taxon>Bacillales</taxon>
        <taxon>Caryophanaceae</taxon>
        <taxon>Tetzosporium</taxon>
    </lineage>
</organism>
<feature type="chain" id="PRO_5013283562" evidence="2">
    <location>
        <begin position="24"/>
        <end position="189"/>
    </location>
</feature>
<proteinExistence type="predicted"/>
<gene>
    <name evidence="4" type="ORF">CF394_01315</name>
</gene>
<dbReference type="InterPro" id="IPR013766">
    <property type="entry name" value="Thioredoxin_domain"/>
</dbReference>
<reference evidence="4 5" key="1">
    <citation type="submission" date="2017-07" db="EMBL/GenBank/DDBJ databases">
        <title>Tetzosporium hominis gen.nov. sp.nov.</title>
        <authorList>
            <person name="Tetz G."/>
            <person name="Tetz V."/>
        </authorList>
    </citation>
    <scope>NUCLEOTIDE SEQUENCE [LARGE SCALE GENOMIC DNA]</scope>
    <source>
        <strain evidence="4 5">VT-49</strain>
    </source>
</reference>
<dbReference type="PROSITE" id="PS51352">
    <property type="entry name" value="THIOREDOXIN_2"/>
    <property type="match status" value="1"/>
</dbReference>
<dbReference type="Pfam" id="PF00578">
    <property type="entry name" value="AhpC-TSA"/>
    <property type="match status" value="1"/>
</dbReference>
<dbReference type="PANTHER" id="PTHR42852">
    <property type="entry name" value="THIOL:DISULFIDE INTERCHANGE PROTEIN DSBE"/>
    <property type="match status" value="1"/>
</dbReference>
<dbReference type="GO" id="GO:0016209">
    <property type="term" value="F:antioxidant activity"/>
    <property type="evidence" value="ECO:0007669"/>
    <property type="project" value="InterPro"/>
</dbReference>
<dbReference type="PROSITE" id="PS00194">
    <property type="entry name" value="THIOREDOXIN_1"/>
    <property type="match status" value="1"/>
</dbReference>
<accession>A0A264W6A5</accession>
<dbReference type="Gene3D" id="3.40.30.10">
    <property type="entry name" value="Glutaredoxin"/>
    <property type="match status" value="1"/>
</dbReference>
<feature type="signal peptide" evidence="2">
    <location>
        <begin position="1"/>
        <end position="23"/>
    </location>
</feature>
<dbReference type="SUPFAM" id="SSF52833">
    <property type="entry name" value="Thioredoxin-like"/>
    <property type="match status" value="1"/>
</dbReference>
<evidence type="ECO:0000256" key="1">
    <source>
        <dbReference type="ARBA" id="ARBA00023157"/>
    </source>
</evidence>
<dbReference type="AlphaFoldDB" id="A0A264W6A5"/>
<dbReference type="InterPro" id="IPR017937">
    <property type="entry name" value="Thioredoxin_CS"/>
</dbReference>
<protein>
    <submittedName>
        <fullName evidence="4">Thiol-disulfide oxidoreductase</fullName>
    </submittedName>
</protein>
<dbReference type="Proteomes" id="UP000217065">
    <property type="component" value="Unassembled WGS sequence"/>
</dbReference>
<keyword evidence="1" id="KW-1015">Disulfide bond</keyword>
<dbReference type="CDD" id="cd02966">
    <property type="entry name" value="TlpA_like_family"/>
    <property type="match status" value="1"/>
</dbReference>
<dbReference type="InterPro" id="IPR036249">
    <property type="entry name" value="Thioredoxin-like_sf"/>
</dbReference>
<keyword evidence="2" id="KW-0732">Signal</keyword>
<dbReference type="PANTHER" id="PTHR42852:SF17">
    <property type="entry name" value="THIOREDOXIN-LIKE PROTEIN HI_1115"/>
    <property type="match status" value="1"/>
</dbReference>
<dbReference type="InterPro" id="IPR000866">
    <property type="entry name" value="AhpC/TSA"/>
</dbReference>
<keyword evidence="5" id="KW-1185">Reference proteome</keyword>
<name>A0A264W6A5_9BACL</name>
<evidence type="ECO:0000259" key="3">
    <source>
        <dbReference type="PROSITE" id="PS51352"/>
    </source>
</evidence>
<feature type="domain" description="Thioredoxin" evidence="3">
    <location>
        <begin position="50"/>
        <end position="189"/>
    </location>
</feature>
<dbReference type="InterPro" id="IPR050553">
    <property type="entry name" value="Thioredoxin_ResA/DsbE_sf"/>
</dbReference>
<evidence type="ECO:0000256" key="2">
    <source>
        <dbReference type="SAM" id="SignalP"/>
    </source>
</evidence>
<evidence type="ECO:0000313" key="4">
    <source>
        <dbReference type="EMBL" id="OZS79089.1"/>
    </source>
</evidence>
<evidence type="ECO:0000313" key="5">
    <source>
        <dbReference type="Proteomes" id="UP000217065"/>
    </source>
</evidence>
<dbReference type="OrthoDB" id="25753at2"/>
<comment type="caution">
    <text evidence="4">The sequence shown here is derived from an EMBL/GenBank/DDBJ whole genome shotgun (WGS) entry which is preliminary data.</text>
</comment>